<dbReference type="Gene3D" id="3.30.1450.10">
    <property type="match status" value="1"/>
</dbReference>
<dbReference type="OrthoDB" id="9808250at2"/>
<evidence type="ECO:0000259" key="6">
    <source>
        <dbReference type="Pfam" id="PF04355"/>
    </source>
</evidence>
<keyword evidence="2 4" id="KW-0472">Membrane</keyword>
<keyword evidence="4 7" id="KW-0449">Lipoprotein</keyword>
<dbReference type="InterPro" id="IPR007450">
    <property type="entry name" value="BamE_dom"/>
</dbReference>
<comment type="similarity">
    <text evidence="4">Belongs to the BamE family.</text>
</comment>
<dbReference type="PANTHER" id="PTHR37482">
    <property type="entry name" value="OUTER MEMBRANE PROTEIN ASSEMBLY FACTOR BAME"/>
    <property type="match status" value="1"/>
</dbReference>
<proteinExistence type="inferred from homology"/>
<dbReference type="GO" id="GO:0030674">
    <property type="term" value="F:protein-macromolecule adaptor activity"/>
    <property type="evidence" value="ECO:0007669"/>
    <property type="project" value="TreeGrafter"/>
</dbReference>
<name>A0A4S3K3E5_9GAMM</name>
<feature type="compositionally biased region" description="Basic and acidic residues" evidence="5">
    <location>
        <begin position="110"/>
        <end position="134"/>
    </location>
</feature>
<dbReference type="GO" id="GO:0051205">
    <property type="term" value="P:protein insertion into membrane"/>
    <property type="evidence" value="ECO:0007669"/>
    <property type="project" value="UniProtKB-UniRule"/>
</dbReference>
<dbReference type="Pfam" id="PF04355">
    <property type="entry name" value="BamE"/>
    <property type="match status" value="1"/>
</dbReference>
<evidence type="ECO:0000256" key="5">
    <source>
        <dbReference type="SAM" id="MobiDB-lite"/>
    </source>
</evidence>
<dbReference type="HAMAP" id="MF_00925">
    <property type="entry name" value="OM_assembly_BamE"/>
    <property type="match status" value="1"/>
</dbReference>
<gene>
    <name evidence="4" type="primary">bamE</name>
    <name evidence="7" type="ORF">DFR24_0562</name>
</gene>
<dbReference type="InterPro" id="IPR037873">
    <property type="entry name" value="BamE-like"/>
</dbReference>
<dbReference type="AlphaFoldDB" id="A0A4S3K3E5"/>
<protein>
    <recommendedName>
        <fullName evidence="4">Outer membrane protein assembly factor BamE</fullName>
    </recommendedName>
</protein>
<accession>A0A4S3K3E5</accession>
<keyword evidence="1 4" id="KW-0732">Signal</keyword>
<evidence type="ECO:0000313" key="8">
    <source>
        <dbReference type="Proteomes" id="UP000295341"/>
    </source>
</evidence>
<organism evidence="7 8">
    <name type="scientific">Panacagrimonas perspica</name>
    <dbReference type="NCBI Taxonomy" id="381431"/>
    <lineage>
        <taxon>Bacteria</taxon>
        <taxon>Pseudomonadati</taxon>
        <taxon>Pseudomonadota</taxon>
        <taxon>Gammaproteobacteria</taxon>
        <taxon>Nevskiales</taxon>
        <taxon>Nevskiaceae</taxon>
        <taxon>Panacagrimonas</taxon>
    </lineage>
</organism>
<comment type="caution">
    <text evidence="7">The sequence shown here is derived from an EMBL/GenBank/DDBJ whole genome shotgun (WGS) entry which is preliminary data.</text>
</comment>
<comment type="subcellular location">
    <subcellularLocation>
        <location evidence="4">Cell outer membrane</location>
        <topology evidence="4">Lipid-anchor</topology>
    </subcellularLocation>
</comment>
<evidence type="ECO:0000256" key="3">
    <source>
        <dbReference type="ARBA" id="ARBA00023237"/>
    </source>
</evidence>
<dbReference type="GO" id="GO:0043165">
    <property type="term" value="P:Gram-negative-bacterium-type cell outer membrane assembly"/>
    <property type="evidence" value="ECO:0007669"/>
    <property type="project" value="UniProtKB-UniRule"/>
</dbReference>
<dbReference type="Proteomes" id="UP000295341">
    <property type="component" value="Unassembled WGS sequence"/>
</dbReference>
<evidence type="ECO:0000256" key="1">
    <source>
        <dbReference type="ARBA" id="ARBA00022729"/>
    </source>
</evidence>
<feature type="region of interest" description="Disordered" evidence="5">
    <location>
        <begin position="97"/>
        <end position="146"/>
    </location>
</feature>
<keyword evidence="4" id="KW-0564">Palmitate</keyword>
<dbReference type="InterPro" id="IPR026592">
    <property type="entry name" value="BamE"/>
</dbReference>
<keyword evidence="8" id="KW-1185">Reference proteome</keyword>
<evidence type="ECO:0000256" key="4">
    <source>
        <dbReference type="HAMAP-Rule" id="MF_00925"/>
    </source>
</evidence>
<dbReference type="EMBL" id="SOBT01000008">
    <property type="protein sequence ID" value="TDU31201.1"/>
    <property type="molecule type" value="Genomic_DNA"/>
</dbReference>
<dbReference type="PROSITE" id="PS51257">
    <property type="entry name" value="PROKAR_LIPOPROTEIN"/>
    <property type="match status" value="1"/>
</dbReference>
<comment type="function">
    <text evidence="4">Part of the outer membrane protein assembly complex, which is involved in assembly and insertion of beta-barrel proteins into the outer membrane.</text>
</comment>
<dbReference type="PANTHER" id="PTHR37482:SF1">
    <property type="entry name" value="OUTER MEMBRANE PROTEIN ASSEMBLY FACTOR BAME"/>
    <property type="match status" value="1"/>
</dbReference>
<sequence>MRVLLLSLLLIGLSGCQIIYKLPTRQGNVIEQRDLDKLKPGMTRDQVKFVMGTPLAATPFRADRWDYVGYYKSPYGEITQRTVTAFFDGDQLTRLEGAEPAKGDGALSKPDADAVIKADAQDRAAAERSARDNDSDIVVNPDERRP</sequence>
<evidence type="ECO:0000256" key="2">
    <source>
        <dbReference type="ARBA" id="ARBA00023136"/>
    </source>
</evidence>
<dbReference type="GO" id="GO:1990063">
    <property type="term" value="C:Bam protein complex"/>
    <property type="evidence" value="ECO:0007669"/>
    <property type="project" value="TreeGrafter"/>
</dbReference>
<evidence type="ECO:0000313" key="7">
    <source>
        <dbReference type="EMBL" id="TDU31201.1"/>
    </source>
</evidence>
<dbReference type="RefSeq" id="WP_133879810.1">
    <property type="nucleotide sequence ID" value="NZ_MWIN01000014.1"/>
</dbReference>
<comment type="subunit">
    <text evidence="4">Part of the Bam complex.</text>
</comment>
<reference evidence="7 8" key="1">
    <citation type="submission" date="2019-03" db="EMBL/GenBank/DDBJ databases">
        <title>Genomic Encyclopedia of Type Strains, Phase IV (KMG-IV): sequencing the most valuable type-strain genomes for metagenomic binning, comparative biology and taxonomic classification.</title>
        <authorList>
            <person name="Goeker M."/>
        </authorList>
    </citation>
    <scope>NUCLEOTIDE SEQUENCE [LARGE SCALE GENOMIC DNA]</scope>
    <source>
        <strain evidence="7 8">DSM 26377</strain>
    </source>
</reference>
<keyword evidence="3 4" id="KW-0998">Cell outer membrane</keyword>
<feature type="domain" description="Outer membrane protein assembly factor BamE" evidence="6">
    <location>
        <begin position="27"/>
        <end position="94"/>
    </location>
</feature>